<dbReference type="EnsemblPlants" id="Pp3c17_1830V3.1">
    <property type="protein sequence ID" value="PAC:32905406.CDS.1"/>
    <property type="gene ID" value="Pp3c17_1830"/>
</dbReference>
<dbReference type="Gramene" id="Pp3c17_1830V3.1">
    <property type="protein sequence ID" value="PAC:32905406.CDS.1"/>
    <property type="gene ID" value="Pp3c17_1830"/>
</dbReference>
<reference evidence="1 3" key="2">
    <citation type="journal article" date="2018" name="Plant J.">
        <title>The Physcomitrella patens chromosome-scale assembly reveals moss genome structure and evolution.</title>
        <authorList>
            <person name="Lang D."/>
            <person name="Ullrich K.K."/>
            <person name="Murat F."/>
            <person name="Fuchs J."/>
            <person name="Jenkins J."/>
            <person name="Haas F.B."/>
            <person name="Piednoel M."/>
            <person name="Gundlach H."/>
            <person name="Van Bel M."/>
            <person name="Meyberg R."/>
            <person name="Vives C."/>
            <person name="Morata J."/>
            <person name="Symeonidi A."/>
            <person name="Hiss M."/>
            <person name="Muchero W."/>
            <person name="Kamisugi Y."/>
            <person name="Saleh O."/>
            <person name="Blanc G."/>
            <person name="Decker E.L."/>
            <person name="van Gessel N."/>
            <person name="Grimwood J."/>
            <person name="Hayes R.D."/>
            <person name="Graham S.W."/>
            <person name="Gunter L.E."/>
            <person name="McDaniel S.F."/>
            <person name="Hoernstein S.N.W."/>
            <person name="Larsson A."/>
            <person name="Li F.W."/>
            <person name="Perroud P.F."/>
            <person name="Phillips J."/>
            <person name="Ranjan P."/>
            <person name="Rokshar D.S."/>
            <person name="Rothfels C.J."/>
            <person name="Schneider L."/>
            <person name="Shu S."/>
            <person name="Stevenson D.W."/>
            <person name="Thummler F."/>
            <person name="Tillich M."/>
            <person name="Villarreal Aguilar J.C."/>
            <person name="Widiez T."/>
            <person name="Wong G.K."/>
            <person name="Wymore A."/>
            <person name="Zhang Y."/>
            <person name="Zimmer A.D."/>
            <person name="Quatrano R.S."/>
            <person name="Mayer K.F.X."/>
            <person name="Goodstein D."/>
            <person name="Casacuberta J.M."/>
            <person name="Vandepoele K."/>
            <person name="Reski R."/>
            <person name="Cuming A.C."/>
            <person name="Tuskan G.A."/>
            <person name="Maumus F."/>
            <person name="Salse J."/>
            <person name="Schmutz J."/>
            <person name="Rensing S.A."/>
        </authorList>
    </citation>
    <scope>NUCLEOTIDE SEQUENCE [LARGE SCALE GENOMIC DNA]</scope>
    <source>
        <strain evidence="2 3">cv. Gransden 2004</strain>
    </source>
</reference>
<evidence type="ECO:0000313" key="3">
    <source>
        <dbReference type="Proteomes" id="UP000006727"/>
    </source>
</evidence>
<sequence>MTGCTLATFSGSSSVCRSDESTSAMVCCSFCVNNMHKHQIALEHLGYRYD</sequence>
<reference evidence="1 3" key="1">
    <citation type="journal article" date="2008" name="Science">
        <title>The Physcomitrella genome reveals evolutionary insights into the conquest of land by plants.</title>
        <authorList>
            <person name="Rensing S."/>
            <person name="Lang D."/>
            <person name="Zimmer A."/>
            <person name="Terry A."/>
            <person name="Salamov A."/>
            <person name="Shapiro H."/>
            <person name="Nishiyama T."/>
            <person name="Perroud P.-F."/>
            <person name="Lindquist E."/>
            <person name="Kamisugi Y."/>
            <person name="Tanahashi T."/>
            <person name="Sakakibara K."/>
            <person name="Fujita T."/>
            <person name="Oishi K."/>
            <person name="Shin-I T."/>
            <person name="Kuroki Y."/>
            <person name="Toyoda A."/>
            <person name="Suzuki Y."/>
            <person name="Hashimoto A."/>
            <person name="Yamaguchi K."/>
            <person name="Sugano A."/>
            <person name="Kohara Y."/>
            <person name="Fujiyama A."/>
            <person name="Anterola A."/>
            <person name="Aoki S."/>
            <person name="Ashton N."/>
            <person name="Barbazuk W.B."/>
            <person name="Barker E."/>
            <person name="Bennetzen J."/>
            <person name="Bezanilla M."/>
            <person name="Blankenship R."/>
            <person name="Cho S.H."/>
            <person name="Dutcher S."/>
            <person name="Estelle M."/>
            <person name="Fawcett J.A."/>
            <person name="Gundlach H."/>
            <person name="Hanada K."/>
            <person name="Heyl A."/>
            <person name="Hicks K.A."/>
            <person name="Hugh J."/>
            <person name="Lohr M."/>
            <person name="Mayer K."/>
            <person name="Melkozernov A."/>
            <person name="Murata T."/>
            <person name="Nelson D."/>
            <person name="Pils B."/>
            <person name="Prigge M."/>
            <person name="Reiss B."/>
            <person name="Renner T."/>
            <person name="Rombauts S."/>
            <person name="Rushton P."/>
            <person name="Sanderfoot A."/>
            <person name="Schween G."/>
            <person name="Shiu S.-H."/>
            <person name="Stueber K."/>
            <person name="Theodoulou F.L."/>
            <person name="Tu H."/>
            <person name="Van de Peer Y."/>
            <person name="Verrier P.J."/>
            <person name="Waters E."/>
            <person name="Wood A."/>
            <person name="Yang L."/>
            <person name="Cove D."/>
            <person name="Cuming A."/>
            <person name="Hasebe M."/>
            <person name="Lucas S."/>
            <person name="Mishler D.B."/>
            <person name="Reski R."/>
            <person name="Grigoriev I."/>
            <person name="Quatrano R.S."/>
            <person name="Boore J.L."/>
        </authorList>
    </citation>
    <scope>NUCLEOTIDE SEQUENCE [LARGE SCALE GENOMIC DNA]</scope>
    <source>
        <strain evidence="2 3">cv. Gransden 2004</strain>
    </source>
</reference>
<reference evidence="2" key="3">
    <citation type="submission" date="2020-12" db="UniProtKB">
        <authorList>
            <consortium name="EnsemblPlants"/>
        </authorList>
    </citation>
    <scope>IDENTIFICATION</scope>
</reference>
<protein>
    <submittedName>
        <fullName evidence="1 2">Uncharacterized protein</fullName>
    </submittedName>
</protein>
<evidence type="ECO:0000313" key="1">
    <source>
        <dbReference type="EMBL" id="PNR35703.1"/>
    </source>
</evidence>
<evidence type="ECO:0000313" key="2">
    <source>
        <dbReference type="EnsemblPlants" id="PAC:32905406.CDS.1"/>
    </source>
</evidence>
<proteinExistence type="predicted"/>
<gene>
    <name evidence="1" type="ORF">PHYPA_021553</name>
</gene>
<keyword evidence="3" id="KW-1185">Reference proteome</keyword>
<dbReference type="Proteomes" id="UP000006727">
    <property type="component" value="Chromosome 17"/>
</dbReference>
<name>A0A2K1J2F2_PHYPA</name>
<organism evidence="1">
    <name type="scientific">Physcomitrium patens</name>
    <name type="common">Spreading-leaved earth moss</name>
    <name type="synonym">Physcomitrella patens</name>
    <dbReference type="NCBI Taxonomy" id="3218"/>
    <lineage>
        <taxon>Eukaryota</taxon>
        <taxon>Viridiplantae</taxon>
        <taxon>Streptophyta</taxon>
        <taxon>Embryophyta</taxon>
        <taxon>Bryophyta</taxon>
        <taxon>Bryophytina</taxon>
        <taxon>Bryopsida</taxon>
        <taxon>Funariidae</taxon>
        <taxon>Funariales</taxon>
        <taxon>Funariaceae</taxon>
        <taxon>Physcomitrium</taxon>
    </lineage>
</organism>
<dbReference type="EMBL" id="ABEU02000017">
    <property type="protein sequence ID" value="PNR35703.1"/>
    <property type="molecule type" value="Genomic_DNA"/>
</dbReference>
<dbReference type="AlphaFoldDB" id="A0A2K1J2F2"/>
<accession>A0A2K1J2F2</accession>
<dbReference type="InParanoid" id="A0A2K1J2F2"/>